<dbReference type="GO" id="GO:0007064">
    <property type="term" value="P:mitotic sister chromatid cohesion"/>
    <property type="evidence" value="ECO:0007669"/>
    <property type="project" value="TreeGrafter"/>
</dbReference>
<organism evidence="7 8">
    <name type="scientific">Coemansia spiralis</name>
    <dbReference type="NCBI Taxonomy" id="417178"/>
    <lineage>
        <taxon>Eukaryota</taxon>
        <taxon>Fungi</taxon>
        <taxon>Fungi incertae sedis</taxon>
        <taxon>Zoopagomycota</taxon>
        <taxon>Kickxellomycotina</taxon>
        <taxon>Kickxellomycetes</taxon>
        <taxon>Kickxellales</taxon>
        <taxon>Kickxellaceae</taxon>
        <taxon>Coemansia</taxon>
    </lineage>
</organism>
<dbReference type="InterPro" id="IPR036390">
    <property type="entry name" value="WH_DNA-bd_sf"/>
</dbReference>
<dbReference type="SUPFAM" id="SSF46785">
    <property type="entry name" value="Winged helix' DNA-binding domain"/>
    <property type="match status" value="1"/>
</dbReference>
<evidence type="ECO:0000313" key="8">
    <source>
        <dbReference type="Proteomes" id="UP001151516"/>
    </source>
</evidence>
<dbReference type="GO" id="GO:0005634">
    <property type="term" value="C:nucleus"/>
    <property type="evidence" value="ECO:0007669"/>
    <property type="project" value="UniProtKB-SubCell"/>
</dbReference>
<accession>A0A9W8GHM3</accession>
<dbReference type="InterPro" id="IPR023093">
    <property type="entry name" value="ScpA-like_C"/>
</dbReference>
<evidence type="ECO:0000256" key="3">
    <source>
        <dbReference type="ARBA" id="ARBA00023242"/>
    </source>
</evidence>
<dbReference type="Proteomes" id="UP001151516">
    <property type="component" value="Unassembled WGS sequence"/>
</dbReference>
<dbReference type="PANTHER" id="PTHR12585">
    <property type="entry name" value="SCC1 / RAD21 FAMILY MEMBER"/>
    <property type="match status" value="1"/>
</dbReference>
<dbReference type="PANTHER" id="PTHR12585:SF69">
    <property type="entry name" value="FI11703P"/>
    <property type="match status" value="1"/>
</dbReference>
<protein>
    <submittedName>
        <fullName evidence="7">Sister chromatid cohesion protein 1</fullName>
    </submittedName>
</protein>
<comment type="subcellular location">
    <subcellularLocation>
        <location evidence="1">Nucleus</location>
    </subcellularLocation>
</comment>
<evidence type="ECO:0000313" key="7">
    <source>
        <dbReference type="EMBL" id="KAJ2685582.1"/>
    </source>
</evidence>
<dbReference type="InterPro" id="IPR006910">
    <property type="entry name" value="Rad21_Rec8_N"/>
</dbReference>
<comment type="caution">
    <text evidence="7">The sequence shown here is derived from an EMBL/GenBank/DDBJ whole genome shotgun (WGS) entry which is preliminary data.</text>
</comment>
<dbReference type="GO" id="GO:0003682">
    <property type="term" value="F:chromatin binding"/>
    <property type="evidence" value="ECO:0007669"/>
    <property type="project" value="TreeGrafter"/>
</dbReference>
<dbReference type="GO" id="GO:1990414">
    <property type="term" value="P:replication-born double-strand break repair via sister chromatid exchange"/>
    <property type="evidence" value="ECO:0007669"/>
    <property type="project" value="TreeGrafter"/>
</dbReference>
<dbReference type="CDD" id="cd21747">
    <property type="entry name" value="Rad21_Rec8_M"/>
    <property type="match status" value="1"/>
</dbReference>
<reference evidence="7" key="1">
    <citation type="submission" date="2022-07" db="EMBL/GenBank/DDBJ databases">
        <title>Phylogenomic reconstructions and comparative analyses of Kickxellomycotina fungi.</title>
        <authorList>
            <person name="Reynolds N.K."/>
            <person name="Stajich J.E."/>
            <person name="Barry K."/>
            <person name="Grigoriev I.V."/>
            <person name="Crous P."/>
            <person name="Smith M.E."/>
        </authorList>
    </citation>
    <scope>NUCLEOTIDE SEQUENCE</scope>
    <source>
        <strain evidence="7">CBS 109367</strain>
    </source>
</reference>
<dbReference type="InterPro" id="IPR039781">
    <property type="entry name" value="Rad21/Rec8-like"/>
</dbReference>
<evidence type="ECO:0000256" key="4">
    <source>
        <dbReference type="SAM" id="MobiDB-lite"/>
    </source>
</evidence>
<gene>
    <name evidence="7" type="primary">MCD1</name>
    <name evidence="7" type="ORF">IWW39_004181</name>
</gene>
<keyword evidence="8" id="KW-1185">Reference proteome</keyword>
<feature type="region of interest" description="Disordered" evidence="4">
    <location>
        <begin position="480"/>
        <end position="500"/>
    </location>
</feature>
<feature type="compositionally biased region" description="Basic and acidic residues" evidence="4">
    <location>
        <begin position="480"/>
        <end position="494"/>
    </location>
</feature>
<feature type="domain" description="Rad21/Rec8-like protein N-terminal" evidence="6">
    <location>
        <begin position="1"/>
        <end position="100"/>
    </location>
</feature>
<dbReference type="Gene3D" id="1.10.10.580">
    <property type="entry name" value="Structural maintenance of chromosome 1. Chain E"/>
    <property type="match status" value="1"/>
</dbReference>
<evidence type="ECO:0000256" key="1">
    <source>
        <dbReference type="ARBA" id="ARBA00004123"/>
    </source>
</evidence>
<name>A0A9W8GHM3_9FUNG</name>
<dbReference type="EMBL" id="JANBTX010000145">
    <property type="protein sequence ID" value="KAJ2685582.1"/>
    <property type="molecule type" value="Genomic_DNA"/>
</dbReference>
<dbReference type="Pfam" id="PF04825">
    <property type="entry name" value="Rad21_Rec8_N"/>
    <property type="match status" value="1"/>
</dbReference>
<proteinExistence type="inferred from homology"/>
<feature type="region of interest" description="Disordered" evidence="4">
    <location>
        <begin position="515"/>
        <end position="542"/>
    </location>
</feature>
<comment type="similarity">
    <text evidence="2">Belongs to the rad21 family.</text>
</comment>
<dbReference type="InterPro" id="IPR006909">
    <property type="entry name" value="Rad21/Rec8_C_eu"/>
</dbReference>
<feature type="domain" description="Rad21/Rec8-like protein C-terminal eukaryotic" evidence="5">
    <location>
        <begin position="566"/>
        <end position="618"/>
    </location>
</feature>
<dbReference type="GO" id="GO:0030892">
    <property type="term" value="C:mitotic cohesin complex"/>
    <property type="evidence" value="ECO:0007669"/>
    <property type="project" value="TreeGrafter"/>
</dbReference>
<dbReference type="OrthoDB" id="10071381at2759"/>
<feature type="compositionally biased region" description="Polar residues" evidence="4">
    <location>
        <begin position="515"/>
        <end position="526"/>
    </location>
</feature>
<dbReference type="Pfam" id="PF04824">
    <property type="entry name" value="Rad21_Rec8"/>
    <property type="match status" value="1"/>
</dbReference>
<sequence>MFYAEAILSKKGPLAKVWLAAHLERKLTKVQLLQASIPSSVGAIIGQDQGPPLALRLSGQLLLGVARIYARKARYLLEDCNEALIRIKMAFRPGAADITSDTMVAAHSAITLPEALTEFDILLPSPVRLHGSGVSGSAADSMLELEMAAAAMNTSRIQDITLAEQSFDISMVARGIGEVDLGGEDLLGRDDDFKLDLDADFVFSPVSHQLPEPAMNMDESALEPEVGREAMQGLEEGVVGARAEDISLLGKGVRGLNADGSMMDITREELGGGADGDDMLRFGDGDDLAMQSALGDVSMVPDTQEAALQEAEAEVLAAGAHVARPGKRRRLNLSELVTSEATSLSPDEIRSRLNDPTDIVRVPTYLPLSKSARLEDVGSAAAASRFLAANRDTPFAHLFSTGEFDAEQEVPTATGFGDLDTSAFGAIGEDADVDNLLGEEEFRLEDVVEEGSFGPAVANQQHETELLLADKSFEQLERLEEESLQRQAEEHAHEGSSLFADALPARDEDISIRASQFVDSDASPTRSADGVPQGGLEGVTTSNAGYSKNTIRAIHILDAACTPEREEPLSYQGVAGGARRGDAVKLFFELLVLKSKDFIDVQQVAPFEDILISPCPKLRRAAESISVTTTDDATALAAVAQVDA</sequence>
<evidence type="ECO:0000259" key="6">
    <source>
        <dbReference type="Pfam" id="PF04825"/>
    </source>
</evidence>
<keyword evidence="3" id="KW-0539">Nucleus</keyword>
<dbReference type="AlphaFoldDB" id="A0A9W8GHM3"/>
<evidence type="ECO:0000256" key="2">
    <source>
        <dbReference type="ARBA" id="ARBA00009870"/>
    </source>
</evidence>
<evidence type="ECO:0000259" key="5">
    <source>
        <dbReference type="Pfam" id="PF04824"/>
    </source>
</evidence>